<dbReference type="Proteomes" id="UP000602510">
    <property type="component" value="Unassembled WGS sequence"/>
</dbReference>
<organism evidence="2 3">
    <name type="scientific">Phytophthora infestans</name>
    <name type="common">Potato late blight agent</name>
    <name type="synonym">Botrytis infestans</name>
    <dbReference type="NCBI Taxonomy" id="4787"/>
    <lineage>
        <taxon>Eukaryota</taxon>
        <taxon>Sar</taxon>
        <taxon>Stramenopiles</taxon>
        <taxon>Oomycota</taxon>
        <taxon>Peronosporomycetes</taxon>
        <taxon>Peronosporales</taxon>
        <taxon>Peronosporaceae</taxon>
        <taxon>Phytophthora</taxon>
    </lineage>
</organism>
<name>A0A833SY31_PHYIN</name>
<sequence>MPASPTTPMSDEDIVAVLTARLQDAMNLIGLQQRLLKERKLEAARQAATQQVHVVAPQLGNETDDNVSSNYDDQLHGAAQGNHPPWSLTILVPLKNNRLVTWSNQT</sequence>
<evidence type="ECO:0000313" key="2">
    <source>
        <dbReference type="EMBL" id="KAF4039684.1"/>
    </source>
</evidence>
<protein>
    <submittedName>
        <fullName evidence="2">Uncharacterized protein</fullName>
    </submittedName>
</protein>
<evidence type="ECO:0000256" key="1">
    <source>
        <dbReference type="SAM" id="MobiDB-lite"/>
    </source>
</evidence>
<reference evidence="2" key="1">
    <citation type="submission" date="2020-04" db="EMBL/GenBank/DDBJ databases">
        <title>Hybrid Assembly of Korean Phytophthora infestans isolates.</title>
        <authorList>
            <person name="Prokchorchik M."/>
            <person name="Lee Y."/>
            <person name="Seo J."/>
            <person name="Cho J.-H."/>
            <person name="Park Y.-E."/>
            <person name="Jang D.-C."/>
            <person name="Im J.-S."/>
            <person name="Choi J.-G."/>
            <person name="Park H.-J."/>
            <person name="Lee G.-B."/>
            <person name="Lee Y.-G."/>
            <person name="Hong S.-Y."/>
            <person name="Cho K."/>
            <person name="Sohn K.H."/>
        </authorList>
    </citation>
    <scope>NUCLEOTIDE SEQUENCE</scope>
    <source>
        <strain evidence="2">KR_1_A1</strain>
    </source>
</reference>
<evidence type="ECO:0000313" key="3">
    <source>
        <dbReference type="Proteomes" id="UP000602510"/>
    </source>
</evidence>
<feature type="region of interest" description="Disordered" evidence="1">
    <location>
        <begin position="57"/>
        <end position="82"/>
    </location>
</feature>
<keyword evidence="3" id="KW-1185">Reference proteome</keyword>
<proteinExistence type="predicted"/>
<comment type="caution">
    <text evidence="2">The sequence shown here is derived from an EMBL/GenBank/DDBJ whole genome shotgun (WGS) entry which is preliminary data.</text>
</comment>
<dbReference type="EMBL" id="WSZM01000168">
    <property type="protein sequence ID" value="KAF4039684.1"/>
    <property type="molecule type" value="Genomic_DNA"/>
</dbReference>
<gene>
    <name evidence="2" type="ORF">GN244_ATG08209</name>
</gene>
<dbReference type="AlphaFoldDB" id="A0A833SY31"/>
<accession>A0A833SY31</accession>